<sequence>MADDTSAVLARRKSPGRPAFKYGRKSMPKQFKNKIVDYKHRLEAIIKVSEIGNGQQRVYELAEEEESGDVGVLDDSTLGELFTIMAIEDTIHPDQDIDCFDEADSSEPN</sequence>
<dbReference type="AlphaFoldDB" id="A0A024U144"/>
<protein>
    <submittedName>
        <fullName evidence="2">Uncharacterized protein</fullName>
    </submittedName>
</protein>
<dbReference type="RefSeq" id="XP_008871376.1">
    <property type="nucleotide sequence ID" value="XM_008873154.1"/>
</dbReference>
<dbReference type="EMBL" id="KI913965">
    <property type="protein sequence ID" value="ETV99958.1"/>
    <property type="molecule type" value="Genomic_DNA"/>
</dbReference>
<gene>
    <name evidence="2" type="ORF">H310_07413</name>
</gene>
<evidence type="ECO:0000313" key="2">
    <source>
        <dbReference type="EMBL" id="ETV99958.1"/>
    </source>
</evidence>
<accession>A0A024U144</accession>
<feature type="region of interest" description="Disordered" evidence="1">
    <location>
        <begin position="1"/>
        <end position="23"/>
    </location>
</feature>
<dbReference type="GeneID" id="20084463"/>
<dbReference type="VEuPathDB" id="FungiDB:H310_07413"/>
<organism evidence="2">
    <name type="scientific">Aphanomyces invadans</name>
    <dbReference type="NCBI Taxonomy" id="157072"/>
    <lineage>
        <taxon>Eukaryota</taxon>
        <taxon>Sar</taxon>
        <taxon>Stramenopiles</taxon>
        <taxon>Oomycota</taxon>
        <taxon>Saprolegniomycetes</taxon>
        <taxon>Saprolegniales</taxon>
        <taxon>Verrucalvaceae</taxon>
        <taxon>Aphanomyces</taxon>
    </lineage>
</organism>
<name>A0A024U144_9STRA</name>
<proteinExistence type="predicted"/>
<reference evidence="2" key="1">
    <citation type="submission" date="2013-12" db="EMBL/GenBank/DDBJ databases">
        <title>The Genome Sequence of Aphanomyces invadans NJM9701.</title>
        <authorList>
            <consortium name="The Broad Institute Genomics Platform"/>
            <person name="Russ C."/>
            <person name="Tyler B."/>
            <person name="van West P."/>
            <person name="Dieguez-Uribeondo J."/>
            <person name="Young S.K."/>
            <person name="Zeng Q."/>
            <person name="Gargeya S."/>
            <person name="Fitzgerald M."/>
            <person name="Abouelleil A."/>
            <person name="Alvarado L."/>
            <person name="Chapman S.B."/>
            <person name="Gainer-Dewar J."/>
            <person name="Goldberg J."/>
            <person name="Griggs A."/>
            <person name="Gujja S."/>
            <person name="Hansen M."/>
            <person name="Howarth C."/>
            <person name="Imamovic A."/>
            <person name="Ireland A."/>
            <person name="Larimer J."/>
            <person name="McCowan C."/>
            <person name="Murphy C."/>
            <person name="Pearson M."/>
            <person name="Poon T.W."/>
            <person name="Priest M."/>
            <person name="Roberts A."/>
            <person name="Saif S."/>
            <person name="Shea T."/>
            <person name="Sykes S."/>
            <person name="Wortman J."/>
            <person name="Nusbaum C."/>
            <person name="Birren B."/>
        </authorList>
    </citation>
    <scope>NUCLEOTIDE SEQUENCE [LARGE SCALE GENOMIC DNA]</scope>
    <source>
        <strain evidence="2">NJM9701</strain>
    </source>
</reference>
<evidence type="ECO:0000256" key="1">
    <source>
        <dbReference type="SAM" id="MobiDB-lite"/>
    </source>
</evidence>